<gene>
    <name evidence="4" type="ORF">OKIOD_LOCUS16650</name>
</gene>
<keyword evidence="5" id="KW-1185">Reference proteome</keyword>
<sequence length="181" mass="21170">MAANVMLINLLVALFATTYEQVQEDSDKIWKLNRFDLVMDYWGKDPIPTPLILVYHVLLLIKYIRFSFGEKKSRRTTIVCWPRIPGDHAVNLRQFPLKVYPPTGKDSDAKNSINSLKHNTIDSLINNLIDFEKVEVATAKEKEDENEEPKEVMRQMNEKLERLRASVLKLQTRLRKKNKDE</sequence>
<evidence type="ECO:0000313" key="5">
    <source>
        <dbReference type="Proteomes" id="UP001158576"/>
    </source>
</evidence>
<keyword evidence="2" id="KW-0472">Membrane</keyword>
<evidence type="ECO:0000313" key="4">
    <source>
        <dbReference type="EMBL" id="CAG5113795.1"/>
    </source>
</evidence>
<organism evidence="4 5">
    <name type="scientific">Oikopleura dioica</name>
    <name type="common">Tunicate</name>
    <dbReference type="NCBI Taxonomy" id="34765"/>
    <lineage>
        <taxon>Eukaryota</taxon>
        <taxon>Metazoa</taxon>
        <taxon>Chordata</taxon>
        <taxon>Tunicata</taxon>
        <taxon>Appendicularia</taxon>
        <taxon>Copelata</taxon>
        <taxon>Oikopleuridae</taxon>
        <taxon>Oikopleura</taxon>
    </lineage>
</organism>
<evidence type="ECO:0000256" key="2">
    <source>
        <dbReference type="SAM" id="Phobius"/>
    </source>
</evidence>
<protein>
    <submittedName>
        <fullName evidence="4">Oidioi.mRNA.OKI2018_I69.chr2.g7885.t1.cds</fullName>
    </submittedName>
</protein>
<keyword evidence="2" id="KW-0812">Transmembrane</keyword>
<evidence type="ECO:0000256" key="3">
    <source>
        <dbReference type="SAM" id="SignalP"/>
    </source>
</evidence>
<dbReference type="PANTHER" id="PTHR13800">
    <property type="entry name" value="TRANSIENT RECEPTOR POTENTIAL CATION CHANNEL, SUBFAMILY M, MEMBER 6"/>
    <property type="match status" value="1"/>
</dbReference>
<feature type="region of interest" description="Disordered" evidence="1">
    <location>
        <begin position="139"/>
        <end position="158"/>
    </location>
</feature>
<feature type="transmembrane region" description="Helical" evidence="2">
    <location>
        <begin position="46"/>
        <end position="64"/>
    </location>
</feature>
<dbReference type="InterPro" id="IPR050927">
    <property type="entry name" value="TRPM"/>
</dbReference>
<accession>A0ABN7TE18</accession>
<evidence type="ECO:0000256" key="1">
    <source>
        <dbReference type="SAM" id="MobiDB-lite"/>
    </source>
</evidence>
<keyword evidence="3" id="KW-0732">Signal</keyword>
<dbReference type="EMBL" id="OU015567">
    <property type="protein sequence ID" value="CAG5113795.1"/>
    <property type="molecule type" value="Genomic_DNA"/>
</dbReference>
<proteinExistence type="predicted"/>
<dbReference type="Proteomes" id="UP001158576">
    <property type="component" value="Chromosome 2"/>
</dbReference>
<feature type="chain" id="PRO_5046454103" evidence="3">
    <location>
        <begin position="21"/>
        <end position="181"/>
    </location>
</feature>
<feature type="signal peptide" evidence="3">
    <location>
        <begin position="1"/>
        <end position="20"/>
    </location>
</feature>
<reference evidence="4 5" key="1">
    <citation type="submission" date="2021-04" db="EMBL/GenBank/DDBJ databases">
        <authorList>
            <person name="Bliznina A."/>
        </authorList>
    </citation>
    <scope>NUCLEOTIDE SEQUENCE [LARGE SCALE GENOMIC DNA]</scope>
</reference>
<keyword evidence="2" id="KW-1133">Transmembrane helix</keyword>
<name>A0ABN7TE18_OIKDI</name>
<dbReference type="PANTHER" id="PTHR13800:SF1">
    <property type="entry name" value="TRANSIENT RECEPTOR POTENTIAL CATION CHANNEL TRPM"/>
    <property type="match status" value="1"/>
</dbReference>